<organism evidence="1 2">
    <name type="scientific">Oceanomicrobium pacificus</name>
    <dbReference type="NCBI Taxonomy" id="2692916"/>
    <lineage>
        <taxon>Bacteria</taxon>
        <taxon>Pseudomonadati</taxon>
        <taxon>Pseudomonadota</taxon>
        <taxon>Alphaproteobacteria</taxon>
        <taxon>Rhodobacterales</taxon>
        <taxon>Paracoccaceae</taxon>
        <taxon>Oceanomicrobium</taxon>
    </lineage>
</organism>
<dbReference type="EMBL" id="WUWG01000001">
    <property type="protein sequence ID" value="MXU64156.1"/>
    <property type="molecule type" value="Genomic_DNA"/>
</dbReference>
<name>A0A6B0TJX0_9RHOB</name>
<evidence type="ECO:0000313" key="1">
    <source>
        <dbReference type="EMBL" id="MXU64156.1"/>
    </source>
</evidence>
<dbReference type="RefSeq" id="WP_160851275.1">
    <property type="nucleotide sequence ID" value="NZ_WUWG01000001.1"/>
</dbReference>
<proteinExistence type="predicted"/>
<protein>
    <submittedName>
        <fullName evidence="1">Uncharacterized protein</fullName>
    </submittedName>
</protein>
<accession>A0A6B0TJX0</accession>
<evidence type="ECO:0000313" key="2">
    <source>
        <dbReference type="Proteomes" id="UP000436016"/>
    </source>
</evidence>
<reference evidence="1 2" key="1">
    <citation type="submission" date="2019-12" db="EMBL/GenBank/DDBJ databases">
        <title>Strain KN286 was isolated from seawater, which was collected from Caroline Seamount in the tropical western Pacific.</title>
        <authorList>
            <person name="Wang Q."/>
        </authorList>
    </citation>
    <scope>NUCLEOTIDE SEQUENCE [LARGE SCALE GENOMIC DNA]</scope>
    <source>
        <strain evidence="1 2">KN286</strain>
    </source>
</reference>
<dbReference type="AlphaFoldDB" id="A0A6B0TJX0"/>
<gene>
    <name evidence="1" type="ORF">GSH16_01755</name>
</gene>
<comment type="caution">
    <text evidence="1">The sequence shown here is derived from an EMBL/GenBank/DDBJ whole genome shotgun (WGS) entry which is preliminary data.</text>
</comment>
<dbReference type="Proteomes" id="UP000436016">
    <property type="component" value="Unassembled WGS sequence"/>
</dbReference>
<sequence>MRIEQIGEHARKLYAARGDAAEACAAQKAAQCRDEGRETEADDWLKIRAAIAQLRGPNES</sequence>
<keyword evidence="2" id="KW-1185">Reference proteome</keyword>